<dbReference type="EMBL" id="MNVO01000056">
    <property type="protein sequence ID" value="OIO31818.1"/>
    <property type="molecule type" value="Genomic_DNA"/>
</dbReference>
<dbReference type="Proteomes" id="UP000183206">
    <property type="component" value="Unassembled WGS sequence"/>
</dbReference>
<protein>
    <recommendedName>
        <fullName evidence="3">Transposase Helix-turn-helix domain-containing protein</fullName>
    </recommendedName>
</protein>
<organism evidence="1 2">
    <name type="scientific">Candidatus Nomurabacteria bacterium CG1_02_47_685</name>
    <dbReference type="NCBI Taxonomy" id="1805282"/>
    <lineage>
        <taxon>Bacteria</taxon>
        <taxon>Candidatus Nomuraibacteriota</taxon>
    </lineage>
</organism>
<name>A0A1J4V3S9_9BACT</name>
<gene>
    <name evidence="1" type="ORF">AUJ44_03955</name>
</gene>
<sequence>MNIRKLSQRPKVFGHFFGISPKQFNDLIKELELLWQEAEHKRKSAYPRKRAVGRGIQYKPSFEQMVAMYFLYTRTYMSHMMLAEFFSY</sequence>
<evidence type="ECO:0000313" key="1">
    <source>
        <dbReference type="EMBL" id="OIO31818.1"/>
    </source>
</evidence>
<reference evidence="1 2" key="1">
    <citation type="journal article" date="2016" name="Environ. Microbiol.">
        <title>Genomic resolution of a cold subsurface aquifer community provides metabolic insights for novel microbes adapted to high CO concentrations.</title>
        <authorList>
            <person name="Probst A.J."/>
            <person name="Castelle C.J."/>
            <person name="Singh A."/>
            <person name="Brown C.T."/>
            <person name="Anantharaman K."/>
            <person name="Sharon I."/>
            <person name="Hug L.A."/>
            <person name="Burstein D."/>
            <person name="Emerson J.B."/>
            <person name="Thomas B.C."/>
            <person name="Banfield J.F."/>
        </authorList>
    </citation>
    <scope>NUCLEOTIDE SEQUENCE [LARGE SCALE GENOMIC DNA]</scope>
    <source>
        <strain evidence="1">CG1_02_47_685</strain>
    </source>
</reference>
<comment type="caution">
    <text evidence="1">The sequence shown here is derived from an EMBL/GenBank/DDBJ whole genome shotgun (WGS) entry which is preliminary data.</text>
</comment>
<dbReference type="AlphaFoldDB" id="A0A1J4V3S9"/>
<accession>A0A1J4V3S9</accession>
<evidence type="ECO:0000313" key="2">
    <source>
        <dbReference type="Proteomes" id="UP000183206"/>
    </source>
</evidence>
<proteinExistence type="predicted"/>
<evidence type="ECO:0008006" key="3">
    <source>
        <dbReference type="Google" id="ProtNLM"/>
    </source>
</evidence>